<name>A0ACC3ZFX8_COLTU</name>
<reference evidence="1 2" key="1">
    <citation type="journal article" date="2020" name="Phytopathology">
        <title>Genome Sequence Resources of Colletotrichum truncatum, C. plurivorum, C. musicola, and C. sojae: Four Species Pathogenic to Soybean (Glycine max).</title>
        <authorList>
            <person name="Rogerio F."/>
            <person name="Boufleur T.R."/>
            <person name="Ciampi-Guillardi M."/>
            <person name="Sukno S.A."/>
            <person name="Thon M.R."/>
            <person name="Massola Junior N.S."/>
            <person name="Baroncelli R."/>
        </authorList>
    </citation>
    <scope>NUCLEOTIDE SEQUENCE [LARGE SCALE GENOMIC DNA]</scope>
    <source>
        <strain evidence="1 2">CMES1059</strain>
    </source>
</reference>
<comment type="caution">
    <text evidence="1">The sequence shown here is derived from an EMBL/GenBank/DDBJ whole genome shotgun (WGS) entry which is preliminary data.</text>
</comment>
<keyword evidence="1" id="KW-0067">ATP-binding</keyword>
<gene>
    <name evidence="1" type="ORF">CTRU02_200916</name>
</gene>
<keyword evidence="1" id="KW-0378">Hydrolase</keyword>
<keyword evidence="1" id="KW-0547">Nucleotide-binding</keyword>
<keyword evidence="2" id="KW-1185">Reference proteome</keyword>
<evidence type="ECO:0000313" key="1">
    <source>
        <dbReference type="EMBL" id="KAL0943030.1"/>
    </source>
</evidence>
<organism evidence="1 2">
    <name type="scientific">Colletotrichum truncatum</name>
    <name type="common">Anthracnose fungus</name>
    <name type="synonym">Colletotrichum capsici</name>
    <dbReference type="NCBI Taxonomy" id="5467"/>
    <lineage>
        <taxon>Eukaryota</taxon>
        <taxon>Fungi</taxon>
        <taxon>Dikarya</taxon>
        <taxon>Ascomycota</taxon>
        <taxon>Pezizomycotina</taxon>
        <taxon>Sordariomycetes</taxon>
        <taxon>Hypocreomycetidae</taxon>
        <taxon>Glomerellales</taxon>
        <taxon>Glomerellaceae</taxon>
        <taxon>Colletotrichum</taxon>
        <taxon>Colletotrichum truncatum species complex</taxon>
    </lineage>
</organism>
<protein>
    <submittedName>
        <fullName evidence="1">ATP-dependent DNA helicase HFM1</fullName>
    </submittedName>
</protein>
<accession>A0ACC3ZFX8</accession>
<evidence type="ECO:0000313" key="2">
    <source>
        <dbReference type="Proteomes" id="UP000805649"/>
    </source>
</evidence>
<keyword evidence="1" id="KW-0347">Helicase</keyword>
<sequence length="327" mass="35985">MPAPSKLTQAQDAPPSRTQARSKAAAQLSPEYHNIMLRHSLSPITIRALTSLPRAAEPQEILRCASSATELRSFLFHPFEKGAFSGINNDPSTRWPIKETLGQPWHKAFLVAQCEAAGGDYGERLSLTARKDLLSTKPKIVKTLGHVLRACADIMGVRKDAVGLEGKTTELLQVPDIGPKKVKTLVESGILTVRHLAQLEFFHIERLLSRNPPFGHKIVQTLAHFPRLVLAVDIPKRNSSDQGLVVRAVLGCSNVEVPVWKESVPWVNLAAEINDGRLVFFWRGRAKSLMEGKELVFPVEATPSQTVFVWVSCEEIAGTVVTAEVTV</sequence>
<proteinExistence type="predicted"/>
<dbReference type="EMBL" id="VUJX02000001">
    <property type="protein sequence ID" value="KAL0943030.1"/>
    <property type="molecule type" value="Genomic_DNA"/>
</dbReference>
<dbReference type="Proteomes" id="UP000805649">
    <property type="component" value="Unassembled WGS sequence"/>
</dbReference>